<comment type="caution">
    <text evidence="1">The sequence shown here is derived from an EMBL/GenBank/DDBJ whole genome shotgun (WGS) entry which is preliminary data.</text>
</comment>
<name>A0AA35M7C4_9HYPO</name>
<gene>
    <name evidence="1" type="ORF">CCHLO57077_00018915</name>
</gene>
<dbReference type="AlphaFoldDB" id="A0AA35M7C4"/>
<keyword evidence="2" id="KW-1185">Reference proteome</keyword>
<protein>
    <submittedName>
        <fullName evidence="1">Uncharacterized protein</fullName>
    </submittedName>
</protein>
<accession>A0AA35M7C4</accession>
<organism evidence="1 2">
    <name type="scientific">Clonostachys chloroleuca</name>
    <dbReference type="NCBI Taxonomy" id="1926264"/>
    <lineage>
        <taxon>Eukaryota</taxon>
        <taxon>Fungi</taxon>
        <taxon>Dikarya</taxon>
        <taxon>Ascomycota</taxon>
        <taxon>Pezizomycotina</taxon>
        <taxon>Sordariomycetes</taxon>
        <taxon>Hypocreomycetidae</taxon>
        <taxon>Hypocreales</taxon>
        <taxon>Bionectriaceae</taxon>
        <taxon>Clonostachys</taxon>
    </lineage>
</organism>
<evidence type="ECO:0000313" key="1">
    <source>
        <dbReference type="EMBL" id="CAI6091554.1"/>
    </source>
</evidence>
<proteinExistence type="predicted"/>
<dbReference type="EMBL" id="CABFNP030001183">
    <property type="protein sequence ID" value="CAI6091554.1"/>
    <property type="molecule type" value="Genomic_DNA"/>
</dbReference>
<sequence length="178" mass="19574">MAPITCKVTDITNVGLRGLHVVLDCFDQCQNPLAKFESFTDHNGLINSWLPAPQAGESSVISPQDVDAHSYPRVSLTFFPGPYHTANGAWVSIRTDLYLLGIDQHHIVLRINDAASYHLEHHKISSNPPASSNVDADLFADISSPSRQEAQQAYVSTHTRNSLWQAAAAQSEKEVEIL</sequence>
<reference evidence="1" key="1">
    <citation type="submission" date="2023-01" db="EMBL/GenBank/DDBJ databases">
        <authorList>
            <person name="Piombo E."/>
        </authorList>
    </citation>
    <scope>NUCLEOTIDE SEQUENCE</scope>
</reference>
<evidence type="ECO:0000313" key="2">
    <source>
        <dbReference type="Proteomes" id="UP001160390"/>
    </source>
</evidence>
<dbReference type="Proteomes" id="UP001160390">
    <property type="component" value="Unassembled WGS sequence"/>
</dbReference>